<dbReference type="RefSeq" id="WP_354220014.1">
    <property type="nucleotide sequence ID" value="NZ_JBEPMX010000006.1"/>
</dbReference>
<organism evidence="1 2">
    <name type="scientific">Alkalibacillus flavidus</name>
    <dbReference type="NCBI Taxonomy" id="546021"/>
    <lineage>
        <taxon>Bacteria</taxon>
        <taxon>Bacillati</taxon>
        <taxon>Bacillota</taxon>
        <taxon>Bacilli</taxon>
        <taxon>Bacillales</taxon>
        <taxon>Bacillaceae</taxon>
        <taxon>Alkalibacillus</taxon>
    </lineage>
</organism>
<gene>
    <name evidence="1" type="ORF">ABID56_001531</name>
</gene>
<evidence type="ECO:0000313" key="2">
    <source>
        <dbReference type="Proteomes" id="UP001549167"/>
    </source>
</evidence>
<evidence type="ECO:0008006" key="3">
    <source>
        <dbReference type="Google" id="ProtNLM"/>
    </source>
</evidence>
<dbReference type="Proteomes" id="UP001549167">
    <property type="component" value="Unassembled WGS sequence"/>
</dbReference>
<evidence type="ECO:0000313" key="1">
    <source>
        <dbReference type="EMBL" id="MET3683436.1"/>
    </source>
</evidence>
<dbReference type="Pfam" id="PF11518">
    <property type="entry name" value="DUF3221"/>
    <property type="match status" value="1"/>
</dbReference>
<proteinExistence type="predicted"/>
<protein>
    <recommendedName>
        <fullName evidence="3">DUF3221 domain-containing protein</fullName>
    </recommendedName>
</protein>
<comment type="caution">
    <text evidence="1">The sequence shown here is derived from an EMBL/GenBank/DDBJ whole genome shotgun (WGS) entry which is preliminary data.</text>
</comment>
<reference evidence="1 2" key="1">
    <citation type="submission" date="2024-06" db="EMBL/GenBank/DDBJ databases">
        <title>Genomic Encyclopedia of Type Strains, Phase IV (KMG-IV): sequencing the most valuable type-strain genomes for metagenomic binning, comparative biology and taxonomic classification.</title>
        <authorList>
            <person name="Goeker M."/>
        </authorList>
    </citation>
    <scope>NUCLEOTIDE SEQUENCE [LARGE SCALE GENOMIC DNA]</scope>
    <source>
        <strain evidence="1 2">DSM 23520</strain>
    </source>
</reference>
<name>A0ABV2KV22_9BACI</name>
<sequence length="126" mass="14185">MYLRKRFLLIMLLILVMLISVACSSESNQDNMNLEEAQGIIVDKRETETHQILVTPNIKKETIGEKSDDELTRMASRNDGAWYSIDSSTYASITKGDQVSIQFNSNGVLESKPPQFVAEDIKVITD</sequence>
<dbReference type="InterPro" id="IPR021598">
    <property type="entry name" value="DUF3221"/>
</dbReference>
<accession>A0ABV2KV22</accession>
<dbReference type="PROSITE" id="PS51257">
    <property type="entry name" value="PROKAR_LIPOPROTEIN"/>
    <property type="match status" value="1"/>
</dbReference>
<keyword evidence="2" id="KW-1185">Reference proteome</keyword>
<dbReference type="EMBL" id="JBEPMX010000006">
    <property type="protein sequence ID" value="MET3683436.1"/>
    <property type="molecule type" value="Genomic_DNA"/>
</dbReference>